<accession>A0A5B7E6E5</accession>
<dbReference type="InterPro" id="IPR038876">
    <property type="entry name" value="ENOX"/>
</dbReference>
<comment type="caution">
    <text evidence="2">The sequence shown here is derived from an EMBL/GenBank/DDBJ whole genome shotgun (WGS) entry which is preliminary data.</text>
</comment>
<organism evidence="2 3">
    <name type="scientific">Portunus trituberculatus</name>
    <name type="common">Swimming crab</name>
    <name type="synonym">Neptunus trituberculatus</name>
    <dbReference type="NCBI Taxonomy" id="210409"/>
    <lineage>
        <taxon>Eukaryota</taxon>
        <taxon>Metazoa</taxon>
        <taxon>Ecdysozoa</taxon>
        <taxon>Arthropoda</taxon>
        <taxon>Crustacea</taxon>
        <taxon>Multicrustacea</taxon>
        <taxon>Malacostraca</taxon>
        <taxon>Eumalacostraca</taxon>
        <taxon>Eucarida</taxon>
        <taxon>Decapoda</taxon>
        <taxon>Pleocyemata</taxon>
        <taxon>Brachyura</taxon>
        <taxon>Eubrachyura</taxon>
        <taxon>Portunoidea</taxon>
        <taxon>Portunidae</taxon>
        <taxon>Portuninae</taxon>
        <taxon>Portunus</taxon>
    </lineage>
</organism>
<feature type="region of interest" description="Disordered" evidence="1">
    <location>
        <begin position="1"/>
        <end position="28"/>
    </location>
</feature>
<dbReference type="GO" id="GO:0007624">
    <property type="term" value="P:ultradian rhythm"/>
    <property type="evidence" value="ECO:0007669"/>
    <property type="project" value="InterPro"/>
</dbReference>
<dbReference type="PANTHER" id="PTHR16001:SF4">
    <property type="entry name" value="ECTO-NOX DISULFIDE-THIOL EXCHANGER 1-LIKE PROTEIN"/>
    <property type="match status" value="1"/>
</dbReference>
<evidence type="ECO:0000313" key="3">
    <source>
        <dbReference type="Proteomes" id="UP000324222"/>
    </source>
</evidence>
<reference evidence="2 3" key="1">
    <citation type="submission" date="2019-05" db="EMBL/GenBank/DDBJ databases">
        <title>Another draft genome of Portunus trituberculatus and its Hox gene families provides insights of decapod evolution.</title>
        <authorList>
            <person name="Jeong J.-H."/>
            <person name="Song I."/>
            <person name="Kim S."/>
            <person name="Choi T."/>
            <person name="Kim D."/>
            <person name="Ryu S."/>
            <person name="Kim W."/>
        </authorList>
    </citation>
    <scope>NUCLEOTIDE SEQUENCE [LARGE SCALE GENOMIC DNA]</scope>
    <source>
        <tissue evidence="2">Muscle</tissue>
    </source>
</reference>
<keyword evidence="3" id="KW-1185">Reference proteome</keyword>
<evidence type="ECO:0000256" key="1">
    <source>
        <dbReference type="SAM" id="MobiDB-lite"/>
    </source>
</evidence>
<name>A0A5B7E6E5_PORTR</name>
<dbReference type="PANTHER" id="PTHR16001">
    <property type="entry name" value="ECTO-NOX DISULFIDE-THIOL EXCHANGER"/>
    <property type="match status" value="1"/>
</dbReference>
<evidence type="ECO:0000313" key="2">
    <source>
        <dbReference type="EMBL" id="MPC28907.1"/>
    </source>
</evidence>
<dbReference type="GO" id="GO:0016491">
    <property type="term" value="F:oxidoreductase activity"/>
    <property type="evidence" value="ECO:0007669"/>
    <property type="project" value="InterPro"/>
</dbReference>
<proteinExistence type="predicted"/>
<dbReference type="GO" id="GO:0009897">
    <property type="term" value="C:external side of plasma membrane"/>
    <property type="evidence" value="ECO:0007669"/>
    <property type="project" value="InterPro"/>
</dbReference>
<dbReference type="AlphaFoldDB" id="A0A5B7E6E5"/>
<dbReference type="Proteomes" id="UP000324222">
    <property type="component" value="Unassembled WGS sequence"/>
</dbReference>
<sequence length="116" mass="12805">MLDQSAGRAVSEWYRPSPGGPAGSPSPLQAGPLLLTCTCLSSRHSVGQIERVFVAAGHQKVWDHFTKAQRRNIEMWKKQAEVRLPPGTARPQDATPPALFTPTVSKHTLKERLPHF</sequence>
<dbReference type="EMBL" id="VSRR010001986">
    <property type="protein sequence ID" value="MPC28907.1"/>
    <property type="molecule type" value="Genomic_DNA"/>
</dbReference>
<gene>
    <name evidence="2" type="primary">ENOX2</name>
    <name evidence="2" type="ORF">E2C01_022119</name>
</gene>
<protein>
    <submittedName>
        <fullName evidence="2">Ecto-NOX disulfide-thiol exchanger 2</fullName>
    </submittedName>
</protein>